<dbReference type="AlphaFoldDB" id="A0A0G4H7I0"/>
<evidence type="ECO:0000256" key="2">
    <source>
        <dbReference type="ARBA" id="ARBA00022723"/>
    </source>
</evidence>
<dbReference type="SUPFAM" id="SSF56529">
    <property type="entry name" value="FAH"/>
    <property type="match status" value="1"/>
</dbReference>
<dbReference type="PhylomeDB" id="A0A0G4H7I0"/>
<gene>
    <name evidence="4" type="ORF">Vbra_19687</name>
</gene>
<feature type="domain" description="Fumarylacetoacetase-like C-terminal" evidence="3">
    <location>
        <begin position="15"/>
        <end position="203"/>
    </location>
</feature>
<evidence type="ECO:0000259" key="3">
    <source>
        <dbReference type="Pfam" id="PF01557"/>
    </source>
</evidence>
<dbReference type="PANTHER" id="PTHR11820">
    <property type="entry name" value="ACYLPYRUVASE"/>
    <property type="match status" value="1"/>
</dbReference>
<dbReference type="PANTHER" id="PTHR11820:SF7">
    <property type="entry name" value="ACYLPYRUVASE FAHD1, MITOCHONDRIAL"/>
    <property type="match status" value="1"/>
</dbReference>
<evidence type="ECO:0000313" key="5">
    <source>
        <dbReference type="Proteomes" id="UP000041254"/>
    </source>
</evidence>
<keyword evidence="5" id="KW-1185">Reference proteome</keyword>
<protein>
    <recommendedName>
        <fullName evidence="3">Fumarylacetoacetase-like C-terminal domain-containing protein</fullName>
    </recommendedName>
</protein>
<sequence>MGAAQVKIGSRGTRKLVCVGRNYADHAQELGGEVPKAPLLFLKHGTSVITPPDKIHIPTDMGPIHYEVELAVFMEKDCKNATPAHAIKKVAGYGVAIDLTARAVQEAEKKRGEPWVMSKAQDGFAPIAPVLIPPHHIDLDDTELWLQVDGVDKQRGNTKDMVFKVDTLLSYISSLMTLQAGDIILTGTPAGVGPISAGQKVTIGLKSSKGGEATATFEVEERPKPPEGVVTFPVEL</sequence>
<dbReference type="InParanoid" id="A0A0G4H7I0"/>
<evidence type="ECO:0000256" key="1">
    <source>
        <dbReference type="ARBA" id="ARBA00010211"/>
    </source>
</evidence>
<evidence type="ECO:0000313" key="4">
    <source>
        <dbReference type="EMBL" id="CEM39623.1"/>
    </source>
</evidence>
<name>A0A0G4H7I0_VITBC</name>
<dbReference type="Gene3D" id="3.90.850.10">
    <property type="entry name" value="Fumarylacetoacetase-like, C-terminal domain"/>
    <property type="match status" value="1"/>
</dbReference>
<accession>A0A0G4H7I0</accession>
<dbReference type="Pfam" id="PF01557">
    <property type="entry name" value="FAA_hydrolase"/>
    <property type="match status" value="1"/>
</dbReference>
<dbReference type="EMBL" id="CDMY01001045">
    <property type="protein sequence ID" value="CEM39623.1"/>
    <property type="molecule type" value="Genomic_DNA"/>
</dbReference>
<dbReference type="VEuPathDB" id="CryptoDB:Vbra_19687"/>
<dbReference type="GO" id="GO:0046872">
    <property type="term" value="F:metal ion binding"/>
    <property type="evidence" value="ECO:0007669"/>
    <property type="project" value="UniProtKB-KW"/>
</dbReference>
<dbReference type="InterPro" id="IPR011234">
    <property type="entry name" value="Fumarylacetoacetase-like_C"/>
</dbReference>
<reference evidence="4 5" key="1">
    <citation type="submission" date="2014-11" db="EMBL/GenBank/DDBJ databases">
        <authorList>
            <person name="Zhu J."/>
            <person name="Qi W."/>
            <person name="Song R."/>
        </authorList>
    </citation>
    <scope>NUCLEOTIDE SEQUENCE [LARGE SCALE GENOMIC DNA]</scope>
</reference>
<dbReference type="Proteomes" id="UP000041254">
    <property type="component" value="Unassembled WGS sequence"/>
</dbReference>
<dbReference type="STRING" id="1169540.A0A0G4H7I0"/>
<dbReference type="InterPro" id="IPR036663">
    <property type="entry name" value="Fumarylacetoacetase_C_sf"/>
</dbReference>
<keyword evidence="2" id="KW-0479">Metal-binding</keyword>
<dbReference type="GO" id="GO:0018773">
    <property type="term" value="F:acetylpyruvate hydrolase activity"/>
    <property type="evidence" value="ECO:0007669"/>
    <property type="project" value="TreeGrafter"/>
</dbReference>
<proteinExistence type="inferred from homology"/>
<comment type="similarity">
    <text evidence="1">Belongs to the FAH family.</text>
</comment>
<dbReference type="OMA" id="RIMTLYP"/>
<dbReference type="OrthoDB" id="446953at2759"/>
<organism evidence="4 5">
    <name type="scientific">Vitrella brassicaformis (strain CCMP3155)</name>
    <dbReference type="NCBI Taxonomy" id="1169540"/>
    <lineage>
        <taxon>Eukaryota</taxon>
        <taxon>Sar</taxon>
        <taxon>Alveolata</taxon>
        <taxon>Colpodellida</taxon>
        <taxon>Vitrellaceae</taxon>
        <taxon>Vitrella</taxon>
    </lineage>
</organism>